<dbReference type="EMBL" id="DS017033">
    <property type="protein sequence ID" value="KMU91276.1"/>
    <property type="molecule type" value="Genomic_DNA"/>
</dbReference>
<dbReference type="Proteomes" id="UP000054563">
    <property type="component" value="Unassembled WGS sequence"/>
</dbReference>
<evidence type="ECO:0000313" key="2">
    <source>
        <dbReference type="EMBL" id="KMU91276.1"/>
    </source>
</evidence>
<accession>A0A0J8S373</accession>
<reference evidence="3" key="1">
    <citation type="journal article" date="2010" name="Genome Res.">
        <title>Population genomic sequencing of Coccidioides fungi reveals recent hybridization and transposon control.</title>
        <authorList>
            <person name="Neafsey D.E."/>
            <person name="Barker B.M."/>
            <person name="Sharpton T.J."/>
            <person name="Stajich J.E."/>
            <person name="Park D.J."/>
            <person name="Whiston E."/>
            <person name="Hung C.-Y."/>
            <person name="McMahan C."/>
            <person name="White J."/>
            <person name="Sykes S."/>
            <person name="Heiman D."/>
            <person name="Young S."/>
            <person name="Zeng Q."/>
            <person name="Abouelleil A."/>
            <person name="Aftuck L."/>
            <person name="Bessette D."/>
            <person name="Brown A."/>
            <person name="FitzGerald M."/>
            <person name="Lui A."/>
            <person name="Macdonald J.P."/>
            <person name="Priest M."/>
            <person name="Orbach M.J."/>
            <person name="Galgiani J.N."/>
            <person name="Kirkland T.N."/>
            <person name="Cole G.T."/>
            <person name="Birren B.W."/>
            <person name="Henn M.R."/>
            <person name="Taylor J.W."/>
            <person name="Rounsley S.D."/>
        </authorList>
    </citation>
    <scope>NUCLEOTIDE SEQUENCE [LARGE SCALE GENOMIC DNA]</scope>
    <source>
        <strain evidence="3">H538.4</strain>
    </source>
</reference>
<organism evidence="2 3">
    <name type="scientific">Coccidioides immitis H538.4</name>
    <dbReference type="NCBI Taxonomy" id="396776"/>
    <lineage>
        <taxon>Eukaryota</taxon>
        <taxon>Fungi</taxon>
        <taxon>Dikarya</taxon>
        <taxon>Ascomycota</taxon>
        <taxon>Pezizomycotina</taxon>
        <taxon>Eurotiomycetes</taxon>
        <taxon>Eurotiomycetidae</taxon>
        <taxon>Onygenales</taxon>
        <taxon>Onygenaceae</taxon>
        <taxon>Coccidioides</taxon>
    </lineage>
</organism>
<evidence type="ECO:0000256" key="1">
    <source>
        <dbReference type="SAM" id="MobiDB-lite"/>
    </source>
</evidence>
<protein>
    <submittedName>
        <fullName evidence="2">Uncharacterized protein</fullName>
    </submittedName>
</protein>
<feature type="compositionally biased region" description="Polar residues" evidence="1">
    <location>
        <begin position="20"/>
        <end position="30"/>
    </location>
</feature>
<proteinExistence type="predicted"/>
<gene>
    <name evidence="2" type="ORF">CIHG_09089</name>
</gene>
<name>A0A0J8S373_COCIT</name>
<sequence>MYVYSYPQLLSICRQSVKTGPEANSLSQKSQRTRADEGQLNSRVCHRQGKAKKESENQRDISASQDGAFSPRRRVEKGRETLPAKTRTSERMVVDADDGWCLHCHDEACLKAAPVIWLYGPYLGAFEIVPLKESIELPDLNRHSYRDEKGPGISGRKGCQLFKSTQLQLLPRFISFLFNTQLRNEVQRRHINRKLPFREPIAKKNIPSGPIFSQHGFGNLRIKFSAFSAPDGIGRVK</sequence>
<evidence type="ECO:0000313" key="3">
    <source>
        <dbReference type="Proteomes" id="UP000054563"/>
    </source>
</evidence>
<dbReference type="AlphaFoldDB" id="A0A0J8S373"/>
<feature type="compositionally biased region" description="Basic and acidic residues" evidence="1">
    <location>
        <begin position="77"/>
        <end position="88"/>
    </location>
</feature>
<dbReference type="VEuPathDB" id="FungiDB:CIHG_09089"/>
<feature type="region of interest" description="Disordered" evidence="1">
    <location>
        <begin position="20"/>
        <end position="88"/>
    </location>
</feature>